<keyword evidence="3" id="KW-1185">Reference proteome</keyword>
<comment type="caution">
    <text evidence="2">The sequence shown here is derived from an EMBL/GenBank/DDBJ whole genome shotgun (WGS) entry which is preliminary data.</text>
</comment>
<evidence type="ECO:0000313" key="2">
    <source>
        <dbReference type="EMBL" id="GAA1832130.1"/>
    </source>
</evidence>
<dbReference type="Gene3D" id="2.40.50.230">
    <property type="entry name" value="Gp5 N-terminal domain"/>
    <property type="match status" value="1"/>
</dbReference>
<organism evidence="2 3">
    <name type="scientific">Luedemannella flava</name>
    <dbReference type="NCBI Taxonomy" id="349316"/>
    <lineage>
        <taxon>Bacteria</taxon>
        <taxon>Bacillati</taxon>
        <taxon>Actinomycetota</taxon>
        <taxon>Actinomycetes</taxon>
        <taxon>Micromonosporales</taxon>
        <taxon>Micromonosporaceae</taxon>
        <taxon>Luedemannella</taxon>
    </lineage>
</organism>
<reference evidence="3" key="1">
    <citation type="journal article" date="2019" name="Int. J. Syst. Evol. Microbiol.">
        <title>The Global Catalogue of Microorganisms (GCM) 10K type strain sequencing project: providing services to taxonomists for standard genome sequencing and annotation.</title>
        <authorList>
            <consortium name="The Broad Institute Genomics Platform"/>
            <consortium name="The Broad Institute Genome Sequencing Center for Infectious Disease"/>
            <person name="Wu L."/>
            <person name="Ma J."/>
        </authorList>
    </citation>
    <scope>NUCLEOTIDE SEQUENCE [LARGE SCALE GENOMIC DNA]</scope>
    <source>
        <strain evidence="3">JCM 13250</strain>
    </source>
</reference>
<gene>
    <name evidence="2" type="ORF">GCM10009682_58280</name>
</gene>
<dbReference type="SUPFAM" id="SSF69255">
    <property type="entry name" value="gp5 N-terminal domain-like"/>
    <property type="match status" value="1"/>
</dbReference>
<dbReference type="InterPro" id="IPR006531">
    <property type="entry name" value="Gp5/Vgr_OB"/>
</dbReference>
<evidence type="ECO:0000259" key="1">
    <source>
        <dbReference type="Pfam" id="PF04717"/>
    </source>
</evidence>
<dbReference type="EMBL" id="BAAALT010000273">
    <property type="protein sequence ID" value="GAA1832130.1"/>
    <property type="molecule type" value="Genomic_DNA"/>
</dbReference>
<accession>A0ABP4YVG4</accession>
<dbReference type="SUPFAM" id="SSF69279">
    <property type="entry name" value="Phage tail proteins"/>
    <property type="match status" value="1"/>
</dbReference>
<dbReference type="Proteomes" id="UP001500218">
    <property type="component" value="Unassembled WGS sequence"/>
</dbReference>
<dbReference type="Pfam" id="PF04717">
    <property type="entry name" value="Phage_base_V"/>
    <property type="match status" value="1"/>
</dbReference>
<dbReference type="InterPro" id="IPR037026">
    <property type="entry name" value="Vgr_OB-fold_dom_sf"/>
</dbReference>
<protein>
    <recommendedName>
        <fullName evidence="1">Gp5/Type VI secretion system Vgr protein OB-fold domain-containing protein</fullName>
    </recommendedName>
</protein>
<evidence type="ECO:0000313" key="3">
    <source>
        <dbReference type="Proteomes" id="UP001500218"/>
    </source>
</evidence>
<sequence length="519" mass="53109">MTAVAAVEVIVSGRRYPGRLLALRVASRLGQPAQCELSFAADATATPTAGLGGWTLGAPVGVRVAGEERELFAGEVTCVELLRGGGPVALRVRAYDGLHRLRRRQEPRVLTDVTAADLAADLAKRLGAAVDAAAPGPRHDRVVQHRQSDLELLVELAGAAGLHPVLHHDTLRLVTLTGHGDPVPLRLGASLWDVRVEANLSRVAGRVSAIGWHPQLAQVLRHDAGPVRAPDAGSGGAAAGMIVAANKGVAATLVDQPARSEEAVAELARSTREALTAHAVTLHGTAAGNAALWAGARIAVRGVADTVDGGYVVTSVTHVLDGAGYRSTFTTEPPEPPTAPAAASVTLGVVTAVDDPDSLGRVRVRLPALGDLDAGWLGVLCPGAGPAKGLVALPDVDDTVLVALPRQSPADGVVLGGLFGAVAPPDAGINGNAVRRWSMRTAAGQSIVVDDDGHSLRLENRAGSYVELTPDTLRLHAAGDLVIDAPGRAMTLRAASVDFEHAPLPGLADVAAAVTPGKG</sequence>
<dbReference type="RefSeq" id="WP_344139226.1">
    <property type="nucleotide sequence ID" value="NZ_BAAALT010000273.1"/>
</dbReference>
<proteinExistence type="predicted"/>
<feature type="domain" description="Gp5/Type VI secretion system Vgr protein OB-fold" evidence="1">
    <location>
        <begin position="347"/>
        <end position="419"/>
    </location>
</feature>
<name>A0ABP4YVG4_9ACTN</name>
<dbReference type="Pfam" id="PF05954">
    <property type="entry name" value="Phage_GPD"/>
    <property type="match status" value="1"/>
</dbReference>